<proteinExistence type="predicted"/>
<dbReference type="AlphaFoldDB" id="A0A3B0W4J4"/>
<reference evidence="1" key="1">
    <citation type="submission" date="2018-06" db="EMBL/GenBank/DDBJ databases">
        <authorList>
            <person name="Zhirakovskaya E."/>
        </authorList>
    </citation>
    <scope>NUCLEOTIDE SEQUENCE</scope>
</reference>
<protein>
    <submittedName>
        <fullName evidence="1">Uncharacterized protein</fullName>
    </submittedName>
</protein>
<sequence>MNTFFYEGLSAPNAICEGAQGPNMTRTATNTLHSYFDNLGIRMPPGRAEGSEDRYVYLDSNGNPQQIDICFDNIPWPVDGLTARTHMLREKNVIVIYRMVAVGKTKGF</sequence>
<dbReference type="EMBL" id="UOFC01000139">
    <property type="protein sequence ID" value="VAW47370.1"/>
    <property type="molecule type" value="Genomic_DNA"/>
</dbReference>
<gene>
    <name evidence="1" type="ORF">MNBD_GAMMA03-1091</name>
</gene>
<organism evidence="1">
    <name type="scientific">hydrothermal vent metagenome</name>
    <dbReference type="NCBI Taxonomy" id="652676"/>
    <lineage>
        <taxon>unclassified sequences</taxon>
        <taxon>metagenomes</taxon>
        <taxon>ecological metagenomes</taxon>
    </lineage>
</organism>
<accession>A0A3B0W4J4</accession>
<name>A0A3B0W4J4_9ZZZZ</name>
<evidence type="ECO:0000313" key="1">
    <source>
        <dbReference type="EMBL" id="VAW47370.1"/>
    </source>
</evidence>